<dbReference type="AlphaFoldDB" id="A0A699ULI2"/>
<dbReference type="EMBL" id="BKCJ011347213">
    <property type="protein sequence ID" value="GFD23745.1"/>
    <property type="molecule type" value="Genomic_DNA"/>
</dbReference>
<reference evidence="2" key="1">
    <citation type="journal article" date="2019" name="Sci. Rep.">
        <title>Draft genome of Tanacetum cinerariifolium, the natural source of mosquito coil.</title>
        <authorList>
            <person name="Yamashiro T."/>
            <person name="Shiraishi A."/>
            <person name="Satake H."/>
            <person name="Nakayama K."/>
        </authorList>
    </citation>
    <scope>NUCLEOTIDE SEQUENCE</scope>
</reference>
<proteinExistence type="predicted"/>
<evidence type="ECO:0000256" key="1">
    <source>
        <dbReference type="SAM" id="MobiDB-lite"/>
    </source>
</evidence>
<dbReference type="GO" id="GO:0003964">
    <property type="term" value="F:RNA-directed DNA polymerase activity"/>
    <property type="evidence" value="ECO:0007669"/>
    <property type="project" value="UniProtKB-KW"/>
</dbReference>
<comment type="caution">
    <text evidence="2">The sequence shown here is derived from an EMBL/GenBank/DDBJ whole genome shotgun (WGS) entry which is preliminary data.</text>
</comment>
<name>A0A699ULI2_TANCI</name>
<keyword evidence="2" id="KW-0548">Nucleotidyltransferase</keyword>
<feature type="non-terminal residue" evidence="2">
    <location>
        <position position="128"/>
    </location>
</feature>
<keyword evidence="2" id="KW-0808">Transferase</keyword>
<organism evidence="2">
    <name type="scientific">Tanacetum cinerariifolium</name>
    <name type="common">Dalmatian daisy</name>
    <name type="synonym">Chrysanthemum cinerariifolium</name>
    <dbReference type="NCBI Taxonomy" id="118510"/>
    <lineage>
        <taxon>Eukaryota</taxon>
        <taxon>Viridiplantae</taxon>
        <taxon>Streptophyta</taxon>
        <taxon>Embryophyta</taxon>
        <taxon>Tracheophyta</taxon>
        <taxon>Spermatophyta</taxon>
        <taxon>Magnoliopsida</taxon>
        <taxon>eudicotyledons</taxon>
        <taxon>Gunneridae</taxon>
        <taxon>Pentapetalae</taxon>
        <taxon>asterids</taxon>
        <taxon>campanulids</taxon>
        <taxon>Asterales</taxon>
        <taxon>Asteraceae</taxon>
        <taxon>Asteroideae</taxon>
        <taxon>Anthemideae</taxon>
        <taxon>Anthemidinae</taxon>
        <taxon>Tanacetum</taxon>
    </lineage>
</organism>
<feature type="non-terminal residue" evidence="2">
    <location>
        <position position="1"/>
    </location>
</feature>
<accession>A0A699ULI2</accession>
<sequence length="128" mass="14467">EGRGSAYTDRFHELARLVPHLVTPESRKIERYVHDLALQIRKMVAATEAKTIQKDCRGLPRNMNPVNARNPTIRACYECRSTDHVRLACPRLNRAQGLEEDRPNQVAANNEGQGHGNQGNHARGRAFM</sequence>
<evidence type="ECO:0000313" key="2">
    <source>
        <dbReference type="EMBL" id="GFD23745.1"/>
    </source>
</evidence>
<feature type="region of interest" description="Disordered" evidence="1">
    <location>
        <begin position="95"/>
        <end position="128"/>
    </location>
</feature>
<gene>
    <name evidence="2" type="ORF">Tci_895714</name>
</gene>
<protein>
    <submittedName>
        <fullName evidence="2">Reverse transcriptase domain-containing protein</fullName>
    </submittedName>
</protein>
<keyword evidence="2" id="KW-0695">RNA-directed DNA polymerase</keyword>